<dbReference type="InterPro" id="IPR036280">
    <property type="entry name" value="Multihaem_cyt_sf"/>
</dbReference>
<dbReference type="NCBIfam" id="TIGR04257">
    <property type="entry name" value="nanowire_3heme"/>
    <property type="match status" value="9"/>
</dbReference>
<evidence type="ECO:0000313" key="3">
    <source>
        <dbReference type="Proteomes" id="UP001317705"/>
    </source>
</evidence>
<accession>A0ABM8EKQ7</accession>
<sequence length="709" mass="76268">MKRLLVPAILLFLLPVVLFAADYRVVTFSTDNAGKIVFEHPLHLKALGSDCTLCHNSLFAIGKKAAPVSMAEMEKGKSCGACHNGKRAFPLAECIRCHVTKEVPISIPDFGTVTFSHRFHMGLGAYGCADCHNAIFKASTDNSHATMAQMEKGASCGACHDGATAFTVKANCTKCHMVRDISFAADAHFSHDYHLGLSYNCTDCHSRYFIAGPNSHRYTMKEMETQQSCGGCHNGNTAFSVKGDCGKCHTDVREVTFSQGNAFFSHRVHTKILNCDNCHSGIFIGGVNSKRYTMADMEKGLSCGVCHEGKTVFGVDGNCDKCHVKTDDVKFKTATAGTVTFSHGFHRQLYGCSDCHNGIFRAGAERKSYTMAEMGQGKSCGACHDGTTAFAATAAANCGKCHPLGDVTMADDSRFPHVKHLESLGCGDCHNDLFRPGPGNPRTTMPQMEEGKSCGACHDGKTAFSVRGDCSKCHRSTTDIVFNVPQTGATRFSHAFHTGLYSCGDCHYAVFGAGATAKRYTMKEMEGGKSCGACHDGKTAFAVTADCTKCHPVREISFKKSGASFSHSFHIQAYRCSDCHDALFRPAADNRHTTMPEMEKGKSCGACHDGSTAFAVTGSCGRCHPVTKAVKYALPDSVGSVTFSHHYHLGKGYGCVDCHSKIVAAGAASRSFTMKEMEAGKSCGACHGFSMAFSVKDPINCEKCHQKWN</sequence>
<dbReference type="EMBL" id="AP027151">
    <property type="protein sequence ID" value="BDV42588.1"/>
    <property type="molecule type" value="Genomic_DNA"/>
</dbReference>
<dbReference type="SUPFAM" id="SSF48695">
    <property type="entry name" value="Multiheme cytochromes"/>
    <property type="match status" value="2"/>
</dbReference>
<proteinExistence type="predicted"/>
<feature type="domain" description="Cytochrome c7-like" evidence="1">
    <location>
        <begin position="188"/>
        <end position="250"/>
    </location>
</feature>
<feature type="domain" description="Cytochrome c7-like" evidence="1">
    <location>
        <begin position="564"/>
        <end position="624"/>
    </location>
</feature>
<dbReference type="InterPro" id="IPR029467">
    <property type="entry name" value="Cyt_c7-like"/>
</dbReference>
<name>A0ABM8EKQ7_9BACT</name>
<organism evidence="2 3">
    <name type="scientific">Geotalea uraniireducens</name>
    <dbReference type="NCBI Taxonomy" id="351604"/>
    <lineage>
        <taxon>Bacteria</taxon>
        <taxon>Pseudomonadati</taxon>
        <taxon>Thermodesulfobacteriota</taxon>
        <taxon>Desulfuromonadia</taxon>
        <taxon>Geobacterales</taxon>
        <taxon>Geobacteraceae</taxon>
        <taxon>Geotalea</taxon>
    </lineage>
</organism>
<feature type="domain" description="Cytochrome c7-like" evidence="1">
    <location>
        <begin position="263"/>
        <end position="323"/>
    </location>
</feature>
<feature type="domain" description="Cytochrome c7-like" evidence="1">
    <location>
        <begin position="641"/>
        <end position="706"/>
    </location>
</feature>
<feature type="domain" description="Cytochrome c7-like" evidence="1">
    <location>
        <begin position="37"/>
        <end position="98"/>
    </location>
</feature>
<dbReference type="Proteomes" id="UP001317705">
    <property type="component" value="Chromosome"/>
</dbReference>
<feature type="domain" description="Cytochrome c7-like" evidence="1">
    <location>
        <begin position="113"/>
        <end position="176"/>
    </location>
</feature>
<keyword evidence="3" id="KW-1185">Reference proteome</keyword>
<evidence type="ECO:0000259" key="1">
    <source>
        <dbReference type="Pfam" id="PF14522"/>
    </source>
</evidence>
<feature type="domain" description="Cytochrome c7-like" evidence="1">
    <location>
        <begin position="491"/>
        <end position="551"/>
    </location>
</feature>
<reference evidence="2 3" key="1">
    <citation type="submission" date="2022-12" db="EMBL/GenBank/DDBJ databases">
        <title>Polyphasic characterization of Geotalea uranireducens NIT-SL11 newly isolated from a complex of sewage sludge and microbially reduced graphene oxide.</title>
        <authorList>
            <person name="Xie L."/>
            <person name="Yoshida N."/>
            <person name="Meng L."/>
        </authorList>
    </citation>
    <scope>NUCLEOTIDE SEQUENCE [LARGE SCALE GENOMIC DNA]</scope>
    <source>
        <strain evidence="2 3">NIT-SL11</strain>
    </source>
</reference>
<dbReference type="InterPro" id="IPR026352">
    <property type="entry name" value="Nanowire_3heme"/>
</dbReference>
<gene>
    <name evidence="2" type="ORF">GURASL_15110</name>
</gene>
<feature type="domain" description="Cytochrome c7-like" evidence="1">
    <location>
        <begin position="339"/>
        <end position="402"/>
    </location>
</feature>
<protein>
    <submittedName>
        <fullName evidence="2">Cytochrome c</fullName>
    </submittedName>
</protein>
<dbReference type="PANTHER" id="PTHR39425:SF1">
    <property type="entry name" value="CYTOCHROME C7-LIKE DOMAIN-CONTAINING PROTEIN"/>
    <property type="match status" value="1"/>
</dbReference>
<dbReference type="CDD" id="cd08168">
    <property type="entry name" value="Cytochrom_C3"/>
    <property type="match status" value="1"/>
</dbReference>
<dbReference type="PANTHER" id="PTHR39425">
    <property type="entry name" value="LIPOPROTEIN CYTOCHROME C"/>
    <property type="match status" value="1"/>
</dbReference>
<dbReference type="Pfam" id="PF14522">
    <property type="entry name" value="Cytochrome_C7"/>
    <property type="match status" value="9"/>
</dbReference>
<evidence type="ECO:0000313" key="2">
    <source>
        <dbReference type="EMBL" id="BDV42588.1"/>
    </source>
</evidence>
<dbReference type="RefSeq" id="WP_282003140.1">
    <property type="nucleotide sequence ID" value="NZ_AP027151.1"/>
</dbReference>
<dbReference type="Gene3D" id="3.90.10.10">
    <property type="entry name" value="Cytochrome C3"/>
    <property type="match status" value="9"/>
</dbReference>
<feature type="domain" description="Cytochrome c7-like" evidence="1">
    <location>
        <begin position="414"/>
        <end position="475"/>
    </location>
</feature>